<dbReference type="NCBIfam" id="TIGR00997">
    <property type="entry name" value="ispZ"/>
    <property type="match status" value="1"/>
</dbReference>
<dbReference type="PROSITE" id="PS51257">
    <property type="entry name" value="PROKAR_LIPOPROTEIN"/>
    <property type="match status" value="1"/>
</dbReference>
<dbReference type="PANTHER" id="PTHR36917">
    <property type="entry name" value="INTRACELLULAR SEPTATION PROTEIN A-RELATED"/>
    <property type="match status" value="1"/>
</dbReference>
<dbReference type="RefSeq" id="WP_153249564.1">
    <property type="nucleotide sequence ID" value="NZ_CP044205.1"/>
</dbReference>
<evidence type="ECO:0000256" key="4">
    <source>
        <dbReference type="ARBA" id="ARBA00023136"/>
    </source>
</evidence>
<feature type="transmembrane region" description="Helical" evidence="5">
    <location>
        <begin position="20"/>
        <end position="42"/>
    </location>
</feature>
<dbReference type="OrthoDB" id="9788219at2"/>
<evidence type="ECO:0000256" key="5">
    <source>
        <dbReference type="HAMAP-Rule" id="MF_00189"/>
    </source>
</evidence>
<comment type="function">
    <text evidence="5">Plays a role in cell envelope biogenesis, maintenance of cell envelope integrity and membrane homeostasis.</text>
</comment>
<dbReference type="EMBL" id="CP044205">
    <property type="protein sequence ID" value="QFY43581.1"/>
    <property type="molecule type" value="Genomic_DNA"/>
</dbReference>
<accession>A0A5Q0BMV0</accession>
<keyword evidence="3 5" id="KW-1133">Transmembrane helix</keyword>
<feature type="transmembrane region" description="Helical" evidence="5">
    <location>
        <begin position="151"/>
        <end position="170"/>
    </location>
</feature>
<dbReference type="Proteomes" id="UP000325755">
    <property type="component" value="Chromosome"/>
</dbReference>
<evidence type="ECO:0000313" key="6">
    <source>
        <dbReference type="EMBL" id="QFY43581.1"/>
    </source>
</evidence>
<dbReference type="InParanoid" id="A0A5Q0BMV0"/>
<dbReference type="InterPro" id="IPR006008">
    <property type="entry name" value="YciB"/>
</dbReference>
<gene>
    <name evidence="5" type="primary">yciB</name>
    <name evidence="6" type="ORF">F6R98_13925</name>
</gene>
<dbReference type="NCBIfam" id="NF001325">
    <property type="entry name" value="PRK00259.1-3"/>
    <property type="match status" value="1"/>
</dbReference>
<dbReference type="KEGG" id="mmob:F6R98_13925"/>
<dbReference type="HAMAP" id="MF_00189">
    <property type="entry name" value="YciB"/>
    <property type="match status" value="1"/>
</dbReference>
<dbReference type="PANTHER" id="PTHR36917:SF1">
    <property type="entry name" value="INNER MEMBRANE-SPANNING PROTEIN YCIB"/>
    <property type="match status" value="1"/>
</dbReference>
<proteinExistence type="inferred from homology"/>
<dbReference type="GO" id="GO:0005886">
    <property type="term" value="C:plasma membrane"/>
    <property type="evidence" value="ECO:0007669"/>
    <property type="project" value="UniProtKB-SubCell"/>
</dbReference>
<dbReference type="AlphaFoldDB" id="A0A5Q0BMV0"/>
<protein>
    <recommendedName>
        <fullName evidence="5">Inner membrane-spanning protein YciB</fullName>
    </recommendedName>
</protein>
<name>A0A5Q0BMV0_9GAMM</name>
<keyword evidence="4 5" id="KW-0472">Membrane</keyword>
<feature type="transmembrane region" description="Helical" evidence="5">
    <location>
        <begin position="119"/>
        <end position="139"/>
    </location>
</feature>
<dbReference type="Pfam" id="PF04279">
    <property type="entry name" value="IspA"/>
    <property type="match status" value="1"/>
</dbReference>
<comment type="similarity">
    <text evidence="5">Belongs to the YciB family.</text>
</comment>
<reference evidence="6 7" key="1">
    <citation type="submission" date="2019-09" db="EMBL/GenBank/DDBJ databases">
        <title>Ecophysiology of the spiral-shaped methanotroph Methylospira mobilis as revealed by the complete genome sequence.</title>
        <authorList>
            <person name="Oshkin I.Y."/>
            <person name="Dedysh S.N."/>
            <person name="Miroshnikov K."/>
            <person name="Danilova O.V."/>
            <person name="Hakobyan A."/>
            <person name="Liesack W."/>
        </authorList>
    </citation>
    <scope>NUCLEOTIDE SEQUENCE [LARGE SCALE GENOMIC DNA]</scope>
    <source>
        <strain evidence="6 7">Shm1</strain>
    </source>
</reference>
<keyword evidence="2 5" id="KW-0812">Transmembrane</keyword>
<evidence type="ECO:0000256" key="2">
    <source>
        <dbReference type="ARBA" id="ARBA00022692"/>
    </source>
</evidence>
<sequence>MKLLFDFFPIALFFIAYKLYDIYAATMVAISACAIQVAYSWLRHRKVAPMYLVSLVIVSVFGGLTLYLQDELFIKWKPTVINALFAVVFLGSHWVGEKTMIERMIGGNISLPAQIWKRLNLSWVLFFVTISVVNVIVVYNFDTSTWVNFKLFGMLGLTLVFVLLQSVYLARYRINEEAETE</sequence>
<dbReference type="FunCoup" id="A0A5Q0BMV0">
    <property type="interactions" value="101"/>
</dbReference>
<organism evidence="6 7">
    <name type="scientific">Candidatus Methylospira mobilis</name>
    <dbReference type="NCBI Taxonomy" id="1808979"/>
    <lineage>
        <taxon>Bacteria</taxon>
        <taxon>Pseudomonadati</taxon>
        <taxon>Pseudomonadota</taxon>
        <taxon>Gammaproteobacteria</taxon>
        <taxon>Methylococcales</taxon>
        <taxon>Methylococcaceae</taxon>
        <taxon>Candidatus Methylospira</taxon>
    </lineage>
</organism>
<comment type="subcellular location">
    <subcellularLocation>
        <location evidence="5">Cell inner membrane</location>
        <topology evidence="5">Multi-pass membrane protein</topology>
    </subcellularLocation>
</comment>
<keyword evidence="5" id="KW-0997">Cell inner membrane</keyword>
<keyword evidence="7" id="KW-1185">Reference proteome</keyword>
<feature type="transmembrane region" description="Helical" evidence="5">
    <location>
        <begin position="49"/>
        <end position="68"/>
    </location>
</feature>
<feature type="transmembrane region" description="Helical" evidence="5">
    <location>
        <begin position="80"/>
        <end position="96"/>
    </location>
</feature>
<keyword evidence="1 5" id="KW-1003">Cell membrane</keyword>
<evidence type="ECO:0000256" key="3">
    <source>
        <dbReference type="ARBA" id="ARBA00022989"/>
    </source>
</evidence>
<evidence type="ECO:0000256" key="1">
    <source>
        <dbReference type="ARBA" id="ARBA00022475"/>
    </source>
</evidence>
<evidence type="ECO:0000313" key="7">
    <source>
        <dbReference type="Proteomes" id="UP000325755"/>
    </source>
</evidence>